<keyword evidence="6" id="KW-0812">Transmembrane</keyword>
<gene>
    <name evidence="8" type="ORF">BW732_05520</name>
</gene>
<dbReference type="InterPro" id="IPR041033">
    <property type="entry name" value="SpaA_PFL_dom_1"/>
</dbReference>
<dbReference type="InterPro" id="IPR019931">
    <property type="entry name" value="LPXTG_anchor"/>
</dbReference>
<keyword evidence="2" id="KW-0134">Cell wall</keyword>
<evidence type="ECO:0000256" key="1">
    <source>
        <dbReference type="ARBA" id="ARBA00007257"/>
    </source>
</evidence>
<dbReference type="Proteomes" id="UP000188246">
    <property type="component" value="Chromosome"/>
</dbReference>
<dbReference type="Gene3D" id="2.60.40.1140">
    <property type="entry name" value="Collagen-binding surface protein Cna, B-type domain"/>
    <property type="match status" value="1"/>
</dbReference>
<feature type="transmembrane region" description="Helical" evidence="6">
    <location>
        <begin position="12"/>
        <end position="30"/>
    </location>
</feature>
<dbReference type="Pfam" id="PF00092">
    <property type="entry name" value="VWA"/>
    <property type="match status" value="1"/>
</dbReference>
<dbReference type="Pfam" id="PF05738">
    <property type="entry name" value="Cna_B"/>
    <property type="match status" value="1"/>
</dbReference>
<dbReference type="SMART" id="SM00327">
    <property type="entry name" value="VWA"/>
    <property type="match status" value="1"/>
</dbReference>
<proteinExistence type="inferred from homology"/>
<dbReference type="EMBL" id="CP019609">
    <property type="protein sequence ID" value="AQP53749.1"/>
    <property type="molecule type" value="Genomic_DNA"/>
</dbReference>
<dbReference type="InterPro" id="IPR008454">
    <property type="entry name" value="Collagen-bd_Cna-like_B-typ_dom"/>
</dbReference>
<accession>A0A1Q2D5T0</accession>
<reference evidence="8 9" key="1">
    <citation type="journal article" date="2010" name="Int. J. Syst. Evol. Microbiol.">
        <title>Vagococcus penaei sp. nov., isolated from spoilage microbiota of cooked shrimp (Penaeus vannamei).</title>
        <authorList>
            <person name="Jaffres E."/>
            <person name="Prevost H."/>
            <person name="Rossero A."/>
            <person name="Joffraud J.J."/>
            <person name="Dousset X."/>
        </authorList>
    </citation>
    <scope>NUCLEOTIDE SEQUENCE [LARGE SCALE GENOMIC DNA]</scope>
    <source>
        <strain evidence="8 9">CD276</strain>
    </source>
</reference>
<dbReference type="NCBIfam" id="TIGR01167">
    <property type="entry name" value="LPXTG_anchor"/>
    <property type="match status" value="1"/>
</dbReference>
<dbReference type="PROSITE" id="PS50234">
    <property type="entry name" value="VWFA"/>
    <property type="match status" value="1"/>
</dbReference>
<dbReference type="InterPro" id="IPR049319">
    <property type="entry name" value="GBS104-like_Ig"/>
</dbReference>
<dbReference type="RefSeq" id="WP_161485527.1">
    <property type="nucleotide sequence ID" value="NZ_CP019609.1"/>
</dbReference>
<evidence type="ECO:0000256" key="6">
    <source>
        <dbReference type="SAM" id="Phobius"/>
    </source>
</evidence>
<dbReference type="STRING" id="633807.BW732_05520"/>
<comment type="similarity">
    <text evidence="1">Belongs to the serine-aspartate repeat-containing protein (SDr) family.</text>
</comment>
<dbReference type="Pfam" id="PF21426">
    <property type="entry name" value="GBS104-like_Ig"/>
    <property type="match status" value="1"/>
</dbReference>
<keyword evidence="6" id="KW-1133">Transmembrane helix</keyword>
<dbReference type="AlphaFoldDB" id="A0A1Q2D5T0"/>
<evidence type="ECO:0000313" key="9">
    <source>
        <dbReference type="Proteomes" id="UP000188246"/>
    </source>
</evidence>
<evidence type="ECO:0000313" key="8">
    <source>
        <dbReference type="EMBL" id="AQP53749.1"/>
    </source>
</evidence>
<dbReference type="Gene3D" id="3.40.50.410">
    <property type="entry name" value="von Willebrand factor, type A domain"/>
    <property type="match status" value="1"/>
</dbReference>
<dbReference type="CDD" id="cd00222">
    <property type="entry name" value="CollagenBindB"/>
    <property type="match status" value="1"/>
</dbReference>
<dbReference type="Pfam" id="PF00746">
    <property type="entry name" value="Gram_pos_anchor"/>
    <property type="match status" value="1"/>
</dbReference>
<dbReference type="Gene3D" id="2.60.40.2110">
    <property type="match status" value="1"/>
</dbReference>
<feature type="transmembrane region" description="Helical" evidence="6">
    <location>
        <begin position="1008"/>
        <end position="1029"/>
    </location>
</feature>
<keyword evidence="9" id="KW-1185">Reference proteome</keyword>
<evidence type="ECO:0000259" key="7">
    <source>
        <dbReference type="PROSITE" id="PS50234"/>
    </source>
</evidence>
<dbReference type="InterPro" id="IPR036465">
    <property type="entry name" value="vWFA_dom_sf"/>
</dbReference>
<feature type="domain" description="VWFA" evidence="7">
    <location>
        <begin position="314"/>
        <end position="560"/>
    </location>
</feature>
<dbReference type="PANTHER" id="PTHR36108:SF13">
    <property type="entry name" value="COLOSSIN-B-RELATED"/>
    <property type="match status" value="1"/>
</dbReference>
<dbReference type="InterPro" id="IPR002035">
    <property type="entry name" value="VWF_A"/>
</dbReference>
<dbReference type="PANTHER" id="PTHR36108">
    <property type="entry name" value="COLOSSIN-B-RELATED"/>
    <property type="match status" value="1"/>
</dbReference>
<protein>
    <recommendedName>
        <fullName evidence="7">VWFA domain-containing protein</fullName>
    </recommendedName>
</protein>
<evidence type="ECO:0000256" key="4">
    <source>
        <dbReference type="ARBA" id="ARBA00022729"/>
    </source>
</evidence>
<dbReference type="Gene3D" id="2.60.40.10">
    <property type="entry name" value="Immunoglobulins"/>
    <property type="match status" value="2"/>
</dbReference>
<dbReference type="CDD" id="cd00198">
    <property type="entry name" value="vWFA"/>
    <property type="match status" value="1"/>
</dbReference>
<keyword evidence="6" id="KW-0472">Membrane</keyword>
<sequence>MADILRNVTNRLFGCLIIMAIVISIGQSIVQATSLSDKKDIILLDDERLNVTYTVVKEDNHRLSWSIMFNKKWARKKTILSIRLTDALGQLVKPSATSKFKQSNDGLQEVNPSIDLEELLVFETDASLNELSLQMALYDDRGKSQLSVAPTHTFRLMNEKLNKSIPDNDQSESFTRNHSLSMTDFSPTDSPLQDATMFRANTPVSYLSMGDYKYETNDDGVTGNQSLVNGTSLYTDSVASPAVKNYPFETSLKNTEWIKRQQSFESGYHSFIDESSGANVLMKKIVKPVVNDPTKFDVQLDVFGGKKETRQPLDVVFVVDKSSSMNETISGGYRWHILKQAINSFTRNLSSEKVFDIRYGMVSFGSVPKYPQDYRYGYNIFSEISQFDNRDYFTNNVRELTQSPILNSDWAPQNSGTPTFLGVDTGQRLLTNNYFGTRNNAKKIMIILTDGLPTYGPSTRYPTMDINSYMNYYNSVGLNGDNYVGNGGKDAIDSAWKTTKPFIKDLYNQNKTIQRYSLGLALKNDQLANEVLKQLGPNGSYNAQSSTQINTMLDEIKQQITSSNIFVNDADLVDPMSEFVTLDTKSVKSHQLTLKNGSIEAKENGRDDDLTITPEKLERDDLTLSGDGTKREGYRLTYRVQLKEAYQDGYFYPTNKETYLSDKHWEQVLNVALPSVAYQKTGDLTVMKKWDDFNNYYNLRPYKLTVDLEEKMDGAWRKIKQSIELTKNKDWQTSFSKLPVYKKGQAVAYRIVEHLPKGYIQAKSTTSVDKLTENAQVQLNNKLLTLQNFVFYKIDRDKNKLVGAEFRLERQSSVSGKWEKLEEKIVSDSQGRLKLPNLVLGEYHLIEEKAPIGFQVNETPKTFTVSVNTANNSQLMLTNSESPMIINDKKRVNLTIKKIDAKSKREIDNGKFELKYSGKTQKVIGNQKEAIELILGQNYTLTEMTAPEGYQKLKQPIKLNIDNNGTVQVSEDTLVKVNFDQSKQTIELIIGNYAKGQLPQTGGTNHPLYYLLGLGSLIVSAVLIIIYLLKTPKRRTR</sequence>
<dbReference type="KEGG" id="vpi:BW732_05520"/>
<dbReference type="Pfam" id="PF17802">
    <property type="entry name" value="SpaA"/>
    <property type="match status" value="2"/>
</dbReference>
<keyword evidence="3" id="KW-0964">Secreted</keyword>
<dbReference type="SUPFAM" id="SSF49478">
    <property type="entry name" value="Cna protein B-type domain"/>
    <property type="match status" value="1"/>
</dbReference>
<name>A0A1Q2D5T0_9ENTE</name>
<keyword evidence="5" id="KW-0572">Peptidoglycan-anchor</keyword>
<evidence type="ECO:0000256" key="3">
    <source>
        <dbReference type="ARBA" id="ARBA00022525"/>
    </source>
</evidence>
<keyword evidence="4" id="KW-0732">Signal</keyword>
<evidence type="ECO:0000256" key="5">
    <source>
        <dbReference type="ARBA" id="ARBA00023088"/>
    </source>
</evidence>
<dbReference type="InterPro" id="IPR013783">
    <property type="entry name" value="Ig-like_fold"/>
</dbReference>
<organism evidence="8 9">
    <name type="scientific">Vagococcus penaei</name>
    <dbReference type="NCBI Taxonomy" id="633807"/>
    <lineage>
        <taxon>Bacteria</taxon>
        <taxon>Bacillati</taxon>
        <taxon>Bacillota</taxon>
        <taxon>Bacilli</taxon>
        <taxon>Lactobacillales</taxon>
        <taxon>Enterococcaceae</taxon>
        <taxon>Vagococcus</taxon>
    </lineage>
</organism>
<dbReference type="SUPFAM" id="SSF53300">
    <property type="entry name" value="vWA-like"/>
    <property type="match status" value="1"/>
</dbReference>
<evidence type="ECO:0000256" key="2">
    <source>
        <dbReference type="ARBA" id="ARBA00022512"/>
    </source>
</evidence>